<feature type="compositionally biased region" description="Basic and acidic residues" evidence="1">
    <location>
        <begin position="1160"/>
        <end position="1169"/>
    </location>
</feature>
<dbReference type="InterPro" id="IPR003593">
    <property type="entry name" value="AAA+_ATPase"/>
</dbReference>
<feature type="region of interest" description="Disordered" evidence="1">
    <location>
        <begin position="913"/>
        <end position="946"/>
    </location>
</feature>
<dbReference type="VEuPathDB" id="FungiDB:GGTG_07023"/>
<sequence length="1210" mass="135538">MAVVEESTLNEPVGGDKNDRDGADAAEKGDAQSGEPASGAPKEQPPQASKEPASEESKEEAAGASQGTPASEQPSGAKADDEGLEEGEDKLYLDTIPSVRRCGWIDFKNRFQSVGGGREHAVDVLNTSADLEEQMDQEHLRRMTPAKQEAYRAAWQKPVQRRHAGTSTSELTFERVRINSSIVLSYLADVSDNQSWPMQPHTFLLPFAFLIHHHQAMNDKLDRLREEFGTPEPTAATGAAPPGEQLSGVMTKDETLAAAKKSHKAYQDMKCYVDFVAGNLMPHYNRFKDVNYKKPKKIRFEDLWSLFRYGELVCYPNRPDAEDAPESKARRVRSEQGGDAPKQPSGDMASGPATAAIASVDTHTILRVKFIFMPMVDDESAKSSDRPASLRSTDGDRAVIMAFYLDHDGTRYGMIQHDIYINYFRGEMDIHKLPVFPVRFLKNKDALFDQLLKRGKKFKGLLEQSRSGREMLIHDGWSLTRTPLGAPVPQPPWGCDTVASRRRVLQSEYLDTEIIIDFKEAFQNIPSWKPNFRLYNKESATPSVMYDSCAIYCWEDERRSGKPRQAREILVTSDNVDIDEWNSLAKRDPFIDDPQGERGHTIIGDEQVFREEDLMLLPARVMAYSLRDRKFFQADVENIKKKDWPEQDEDPFHELRIKEGHKEVIKALVEEHFDKKRHQELPDQDLIRGKGKGLVMLLHGAPGVGKTMTAEAIAQTHRRPLFFITCGDLGVTPDTVEDRLKDIFRLANRWDCILLLDEAEIFLSQRMRGDGSIQRNAMVSVFLRILEYYPGILFLTTNRVGTMDEAVKSRVHVSLHYPGLGRDETLQLFKMNIKRLKKIEGIRALDRNQRSGAGAGAVDGSGGGGGGGPVAEMDVREKEIMRFAGEHYDHNPPAVRWNGRQIRNAFQIAASLAHNKRRERDNMDEKRRDAGGGGGGTVKDDDDGTFIGRTHFRRVQKITAEFDTMRAEILKKTDAEGARDREERVDPRSPSRPRRHDQDHKRGGGGGGGGGGGRYYSESKDYRSQGKQYHEDGYYDDEKRDAYKYGGGGRDYGYDDDDYGDDYGDDRRERRDDGYSRRRTDHYSPEPRGSRRSGYGGNARDDWDRDRDRGGDLGSRKQQRARSRSGSRSRSRDAGTQQQQRKAGKSSGGGGGGAPAADDAGDKSRDRSRARGGGGDSETAGRPTTTSPGDDHRPSSHGARPSSQTGSRPP</sequence>
<dbReference type="Gene3D" id="3.40.50.300">
    <property type="entry name" value="P-loop containing nucleotide triphosphate hydrolases"/>
    <property type="match status" value="1"/>
</dbReference>
<feature type="compositionally biased region" description="Basic and acidic residues" evidence="1">
    <location>
        <begin position="1099"/>
        <end position="1115"/>
    </location>
</feature>
<name>J3P0H8_GAET3</name>
<dbReference type="InterPro" id="IPR003959">
    <property type="entry name" value="ATPase_AAA_core"/>
</dbReference>
<dbReference type="PANTHER" id="PTHR46411">
    <property type="entry name" value="FAMILY ATPASE, PUTATIVE-RELATED"/>
    <property type="match status" value="1"/>
</dbReference>
<dbReference type="InterPro" id="IPR056599">
    <property type="entry name" value="AAA_lid_fung"/>
</dbReference>
<dbReference type="Proteomes" id="UP000006039">
    <property type="component" value="Unassembled WGS sequence"/>
</dbReference>
<gene>
    <name evidence="4" type="primary">20347481</name>
    <name evidence="3" type="ORF">GGTG_07023</name>
</gene>
<feature type="region of interest" description="Disordered" evidence="1">
    <location>
        <begin position="850"/>
        <end position="871"/>
    </location>
</feature>
<dbReference type="GO" id="GO:0016887">
    <property type="term" value="F:ATP hydrolysis activity"/>
    <property type="evidence" value="ECO:0007669"/>
    <property type="project" value="InterPro"/>
</dbReference>
<evidence type="ECO:0000259" key="2">
    <source>
        <dbReference type="SMART" id="SM00382"/>
    </source>
</evidence>
<dbReference type="CDD" id="cd19481">
    <property type="entry name" value="RecA-like_protease"/>
    <property type="match status" value="1"/>
</dbReference>
<dbReference type="SUPFAM" id="SSF52540">
    <property type="entry name" value="P-loop containing nucleoside triphosphate hydrolases"/>
    <property type="match status" value="1"/>
</dbReference>
<dbReference type="GeneID" id="20347481"/>
<dbReference type="Pfam" id="PF00004">
    <property type="entry name" value="AAA"/>
    <property type="match status" value="1"/>
</dbReference>
<feature type="compositionally biased region" description="Basic and acidic residues" evidence="1">
    <location>
        <begin position="918"/>
        <end position="930"/>
    </location>
</feature>
<feature type="compositionally biased region" description="Basic residues" evidence="1">
    <location>
        <begin position="1117"/>
        <end position="1129"/>
    </location>
</feature>
<feature type="compositionally biased region" description="Basic and acidic residues" evidence="1">
    <location>
        <begin position="14"/>
        <end position="30"/>
    </location>
</feature>
<feature type="region of interest" description="Disordered" evidence="1">
    <location>
        <begin position="318"/>
        <end position="352"/>
    </location>
</feature>
<dbReference type="AlphaFoldDB" id="J3P0H8"/>
<feature type="region of interest" description="Disordered" evidence="1">
    <location>
        <begin position="971"/>
        <end position="1210"/>
    </location>
</feature>
<evidence type="ECO:0000313" key="4">
    <source>
        <dbReference type="EnsemblFungi" id="EJT77111"/>
    </source>
</evidence>
<dbReference type="OrthoDB" id="10042665at2759"/>
<feature type="region of interest" description="Disordered" evidence="1">
    <location>
        <begin position="1"/>
        <end position="90"/>
    </location>
</feature>
<proteinExistence type="predicted"/>
<evidence type="ECO:0000313" key="3">
    <source>
        <dbReference type="EMBL" id="EJT77111.1"/>
    </source>
</evidence>
<reference evidence="5" key="1">
    <citation type="submission" date="2010-07" db="EMBL/GenBank/DDBJ databases">
        <title>The genome sequence of Gaeumannomyces graminis var. tritici strain R3-111a-1.</title>
        <authorList>
            <consortium name="The Broad Institute Genome Sequencing Platform"/>
            <person name="Ma L.-J."/>
            <person name="Dead R."/>
            <person name="Young S."/>
            <person name="Zeng Q."/>
            <person name="Koehrsen M."/>
            <person name="Alvarado L."/>
            <person name="Berlin A."/>
            <person name="Chapman S.B."/>
            <person name="Chen Z."/>
            <person name="Freedman E."/>
            <person name="Gellesch M."/>
            <person name="Goldberg J."/>
            <person name="Griggs A."/>
            <person name="Gujja S."/>
            <person name="Heilman E.R."/>
            <person name="Heiman D."/>
            <person name="Hepburn T."/>
            <person name="Howarth C."/>
            <person name="Jen D."/>
            <person name="Larson L."/>
            <person name="Mehta T."/>
            <person name="Neiman D."/>
            <person name="Pearson M."/>
            <person name="Roberts A."/>
            <person name="Saif S."/>
            <person name="Shea T."/>
            <person name="Shenoy N."/>
            <person name="Sisk P."/>
            <person name="Stolte C."/>
            <person name="Sykes S."/>
            <person name="Walk T."/>
            <person name="White J."/>
            <person name="Yandava C."/>
            <person name="Haas B."/>
            <person name="Nusbaum C."/>
            <person name="Birren B."/>
        </authorList>
    </citation>
    <scope>NUCLEOTIDE SEQUENCE [LARGE SCALE GENOMIC DNA]</scope>
    <source>
        <strain evidence="5">R3-111a-1</strain>
    </source>
</reference>
<dbReference type="InterPro" id="IPR054289">
    <property type="entry name" value="DUF7025"/>
</dbReference>
<dbReference type="SMART" id="SM00382">
    <property type="entry name" value="AAA"/>
    <property type="match status" value="1"/>
</dbReference>
<feature type="compositionally biased region" description="Basic and acidic residues" evidence="1">
    <location>
        <begin position="52"/>
        <end position="61"/>
    </location>
</feature>
<dbReference type="GO" id="GO:0005524">
    <property type="term" value="F:ATP binding"/>
    <property type="evidence" value="ECO:0007669"/>
    <property type="project" value="InterPro"/>
</dbReference>
<dbReference type="EnsemblFungi" id="EJT77111">
    <property type="protein sequence ID" value="EJT77111"/>
    <property type="gene ID" value="GGTG_07023"/>
</dbReference>
<dbReference type="InterPro" id="IPR027417">
    <property type="entry name" value="P-loop_NTPase"/>
</dbReference>
<feature type="compositionally biased region" description="Gly residues" evidence="1">
    <location>
        <begin position="1004"/>
        <end position="1014"/>
    </location>
</feature>
<feature type="domain" description="AAA+ ATPase" evidence="2">
    <location>
        <begin position="692"/>
        <end position="821"/>
    </location>
</feature>
<organism evidence="3">
    <name type="scientific">Gaeumannomyces tritici (strain R3-111a-1)</name>
    <name type="common">Wheat and barley take-all root rot fungus</name>
    <name type="synonym">Gaeumannomyces graminis var. tritici</name>
    <dbReference type="NCBI Taxonomy" id="644352"/>
    <lineage>
        <taxon>Eukaryota</taxon>
        <taxon>Fungi</taxon>
        <taxon>Dikarya</taxon>
        <taxon>Ascomycota</taxon>
        <taxon>Pezizomycotina</taxon>
        <taxon>Sordariomycetes</taxon>
        <taxon>Sordariomycetidae</taxon>
        <taxon>Magnaporthales</taxon>
        <taxon>Magnaporthaceae</taxon>
        <taxon>Gaeumannomyces</taxon>
    </lineage>
</organism>
<dbReference type="STRING" id="644352.J3P0H8"/>
<feature type="compositionally biased region" description="Basic and acidic residues" evidence="1">
    <location>
        <begin position="1065"/>
        <end position="1089"/>
    </location>
</feature>
<feature type="compositionally biased region" description="Polar residues" evidence="1">
    <location>
        <begin position="1201"/>
        <end position="1210"/>
    </location>
</feature>
<reference evidence="3" key="2">
    <citation type="submission" date="2010-07" db="EMBL/GenBank/DDBJ databases">
        <authorList>
            <consortium name="The Broad Institute Genome Sequencing Platform"/>
            <consortium name="Broad Institute Genome Sequencing Center for Infectious Disease"/>
            <person name="Ma L.-J."/>
            <person name="Dead R."/>
            <person name="Young S."/>
            <person name="Zeng Q."/>
            <person name="Koehrsen M."/>
            <person name="Alvarado L."/>
            <person name="Berlin A."/>
            <person name="Chapman S.B."/>
            <person name="Chen Z."/>
            <person name="Freedman E."/>
            <person name="Gellesch M."/>
            <person name="Goldberg J."/>
            <person name="Griggs A."/>
            <person name="Gujja S."/>
            <person name="Heilman E.R."/>
            <person name="Heiman D."/>
            <person name="Hepburn T."/>
            <person name="Howarth C."/>
            <person name="Jen D."/>
            <person name="Larson L."/>
            <person name="Mehta T."/>
            <person name="Neiman D."/>
            <person name="Pearson M."/>
            <person name="Roberts A."/>
            <person name="Saif S."/>
            <person name="Shea T."/>
            <person name="Shenoy N."/>
            <person name="Sisk P."/>
            <person name="Stolte C."/>
            <person name="Sykes S."/>
            <person name="Walk T."/>
            <person name="White J."/>
            <person name="Yandava C."/>
            <person name="Haas B."/>
            <person name="Nusbaum C."/>
            <person name="Birren B."/>
        </authorList>
    </citation>
    <scope>NUCLEOTIDE SEQUENCE</scope>
    <source>
        <strain evidence="3">R3-111a-1</strain>
    </source>
</reference>
<evidence type="ECO:0000313" key="5">
    <source>
        <dbReference type="Proteomes" id="UP000006039"/>
    </source>
</evidence>
<accession>J3P0H8</accession>
<reference evidence="3" key="3">
    <citation type="submission" date="2010-09" db="EMBL/GenBank/DDBJ databases">
        <title>Annotation of Gaeumannomyces graminis var. tritici R3-111a-1.</title>
        <authorList>
            <consortium name="The Broad Institute Genome Sequencing Platform"/>
            <person name="Ma L.-J."/>
            <person name="Dead R."/>
            <person name="Young S.K."/>
            <person name="Zeng Q."/>
            <person name="Gargeya S."/>
            <person name="Fitzgerald M."/>
            <person name="Haas B."/>
            <person name="Abouelleil A."/>
            <person name="Alvarado L."/>
            <person name="Arachchi H.M."/>
            <person name="Berlin A."/>
            <person name="Brown A."/>
            <person name="Chapman S.B."/>
            <person name="Chen Z."/>
            <person name="Dunbar C."/>
            <person name="Freedman E."/>
            <person name="Gearin G."/>
            <person name="Gellesch M."/>
            <person name="Goldberg J."/>
            <person name="Griggs A."/>
            <person name="Gujja S."/>
            <person name="Heiman D."/>
            <person name="Howarth C."/>
            <person name="Larson L."/>
            <person name="Lui A."/>
            <person name="MacDonald P.J.P."/>
            <person name="Mehta T."/>
            <person name="Montmayeur A."/>
            <person name="Murphy C."/>
            <person name="Neiman D."/>
            <person name="Pearson M."/>
            <person name="Priest M."/>
            <person name="Roberts A."/>
            <person name="Saif S."/>
            <person name="Shea T."/>
            <person name="Shenoy N."/>
            <person name="Sisk P."/>
            <person name="Stolte C."/>
            <person name="Sykes S."/>
            <person name="Yandava C."/>
            <person name="Wortman J."/>
            <person name="Nusbaum C."/>
            <person name="Birren B."/>
        </authorList>
    </citation>
    <scope>NUCLEOTIDE SEQUENCE</scope>
    <source>
        <strain evidence="3">R3-111a-1</strain>
    </source>
</reference>
<feature type="compositionally biased region" description="Basic and acidic residues" evidence="1">
    <location>
        <begin position="319"/>
        <end position="336"/>
    </location>
</feature>
<evidence type="ECO:0000256" key="1">
    <source>
        <dbReference type="SAM" id="MobiDB-lite"/>
    </source>
</evidence>
<feature type="compositionally biased region" description="Gly residues" evidence="1">
    <location>
        <begin position="853"/>
        <end position="869"/>
    </location>
</feature>
<dbReference type="EMBL" id="GL385397">
    <property type="protein sequence ID" value="EJT77111.1"/>
    <property type="molecule type" value="Genomic_DNA"/>
</dbReference>
<keyword evidence="5" id="KW-1185">Reference proteome</keyword>
<dbReference type="PANTHER" id="PTHR46411:SF3">
    <property type="entry name" value="AAA+ ATPASE DOMAIN-CONTAINING PROTEIN"/>
    <property type="match status" value="1"/>
</dbReference>
<protein>
    <recommendedName>
        <fullName evidence="2">AAA+ ATPase domain-containing protein</fullName>
    </recommendedName>
</protein>
<dbReference type="Pfam" id="PF22942">
    <property type="entry name" value="DUF7025"/>
    <property type="match status" value="1"/>
</dbReference>
<feature type="compositionally biased region" description="Basic and acidic residues" evidence="1">
    <location>
        <begin position="971"/>
        <end position="989"/>
    </location>
</feature>
<feature type="compositionally biased region" description="Basic and acidic residues" evidence="1">
    <location>
        <begin position="1017"/>
        <end position="1043"/>
    </location>
</feature>
<dbReference type="RefSeq" id="XP_009223111.1">
    <property type="nucleotide sequence ID" value="XM_009224847.1"/>
</dbReference>
<reference evidence="4" key="4">
    <citation type="journal article" date="2015" name="G3 (Bethesda)">
        <title>Genome sequences of three phytopathogenic species of the Magnaporthaceae family of fungi.</title>
        <authorList>
            <person name="Okagaki L.H."/>
            <person name="Nunes C.C."/>
            <person name="Sailsbery J."/>
            <person name="Clay B."/>
            <person name="Brown D."/>
            <person name="John T."/>
            <person name="Oh Y."/>
            <person name="Young N."/>
            <person name="Fitzgerald M."/>
            <person name="Haas B.J."/>
            <person name="Zeng Q."/>
            <person name="Young S."/>
            <person name="Adiconis X."/>
            <person name="Fan L."/>
            <person name="Levin J.Z."/>
            <person name="Mitchell T.K."/>
            <person name="Okubara P.A."/>
            <person name="Farman M.L."/>
            <person name="Kohn L.M."/>
            <person name="Birren B."/>
            <person name="Ma L.-J."/>
            <person name="Dean R.A."/>
        </authorList>
    </citation>
    <scope>NUCLEOTIDE SEQUENCE</scope>
    <source>
        <strain evidence="4">R3-111a-1</strain>
    </source>
</reference>
<dbReference type="eggNOG" id="KOG0742">
    <property type="taxonomic scope" value="Eukaryota"/>
</dbReference>
<feature type="compositionally biased region" description="Acidic residues" evidence="1">
    <location>
        <begin position="1054"/>
        <end position="1064"/>
    </location>
</feature>
<reference evidence="4" key="5">
    <citation type="submission" date="2018-04" db="UniProtKB">
        <authorList>
            <consortium name="EnsemblFungi"/>
        </authorList>
    </citation>
    <scope>IDENTIFICATION</scope>
    <source>
        <strain evidence="4">R3-111a-1</strain>
    </source>
</reference>
<dbReference type="Pfam" id="PF23232">
    <property type="entry name" value="AAA_lid_13"/>
    <property type="match status" value="1"/>
</dbReference>
<dbReference type="HOGENOM" id="CLU_004471_2_3_1"/>